<keyword evidence="3" id="KW-1185">Reference proteome</keyword>
<dbReference type="EMBL" id="BSXU01014809">
    <property type="protein sequence ID" value="GME81462.1"/>
    <property type="molecule type" value="Genomic_DNA"/>
</dbReference>
<name>A0A9W6WMA1_AMBMO</name>
<feature type="signal peptide" evidence="1">
    <location>
        <begin position="1"/>
        <end position="24"/>
    </location>
</feature>
<comment type="caution">
    <text evidence="2">The sequence shown here is derived from an EMBL/GenBank/DDBJ whole genome shotgun (WGS) entry which is preliminary data.</text>
</comment>
<gene>
    <name evidence="2" type="ORF">Amon01_001000600</name>
</gene>
<reference evidence="2" key="1">
    <citation type="submission" date="2023-04" db="EMBL/GenBank/DDBJ databases">
        <title>Ambrosiozyma monospora NBRC 1965.</title>
        <authorList>
            <person name="Ichikawa N."/>
            <person name="Sato H."/>
            <person name="Tonouchi N."/>
        </authorList>
    </citation>
    <scope>NUCLEOTIDE SEQUENCE</scope>
    <source>
        <strain evidence="2">NBRC 1965</strain>
    </source>
</reference>
<evidence type="ECO:0000256" key="1">
    <source>
        <dbReference type="SAM" id="SignalP"/>
    </source>
</evidence>
<dbReference type="OrthoDB" id="285674at2759"/>
<proteinExistence type="predicted"/>
<dbReference type="AlphaFoldDB" id="A0A9W6WMA1"/>
<organism evidence="2 3">
    <name type="scientific">Ambrosiozyma monospora</name>
    <name type="common">Yeast</name>
    <name type="synonym">Endomycopsis monosporus</name>
    <dbReference type="NCBI Taxonomy" id="43982"/>
    <lineage>
        <taxon>Eukaryota</taxon>
        <taxon>Fungi</taxon>
        <taxon>Dikarya</taxon>
        <taxon>Ascomycota</taxon>
        <taxon>Saccharomycotina</taxon>
        <taxon>Pichiomycetes</taxon>
        <taxon>Pichiales</taxon>
        <taxon>Pichiaceae</taxon>
        <taxon>Ambrosiozyma</taxon>
    </lineage>
</organism>
<feature type="chain" id="PRO_5040838709" evidence="1">
    <location>
        <begin position="25"/>
        <end position="109"/>
    </location>
</feature>
<keyword evidence="1" id="KW-0732">Signal</keyword>
<protein>
    <submittedName>
        <fullName evidence="2">Unnamed protein product</fullName>
    </submittedName>
</protein>
<evidence type="ECO:0000313" key="2">
    <source>
        <dbReference type="EMBL" id="GME81462.1"/>
    </source>
</evidence>
<sequence>MNKVQRLDLMFLLVKTLLLVQVQELPMPLVEGTGINTASITEILKQAGGEKFKELLAAHESFKVIGIKDSGHISILGSGTDVSEEVYVLNSFILPNKSIKDDVKYEIVM</sequence>
<accession>A0A9W6WMA1</accession>
<dbReference type="Proteomes" id="UP001165063">
    <property type="component" value="Unassembled WGS sequence"/>
</dbReference>
<evidence type="ECO:0000313" key="3">
    <source>
        <dbReference type="Proteomes" id="UP001165063"/>
    </source>
</evidence>